<protein>
    <recommendedName>
        <fullName evidence="2">NACHT-NTPase and P-loop NTPases N-terminal domain-containing protein</fullName>
    </recommendedName>
</protein>
<gene>
    <name evidence="4" type="ORF">BS50DRAFT_627067</name>
    <name evidence="3" type="ORF">BS50DRAFT_627095</name>
</gene>
<name>A0A2T2N136_CORCC</name>
<dbReference type="EMBL" id="KZ678202">
    <property type="protein sequence ID" value="PSN58758.1"/>
    <property type="molecule type" value="Genomic_DNA"/>
</dbReference>
<evidence type="ECO:0000313" key="4">
    <source>
        <dbReference type="EMBL" id="PSN58758.1"/>
    </source>
</evidence>
<sequence>MFAAYNISKDTNDLPDAFHVVLRKVEPLNNTLARVHDQKSCQEMKSDVESCKQKAENLQTLFRKVVPPSNKPKLDHYREVVRDLGGVGENRVETLMAGLLDDVQSLVPKCTIQRNGKAAELVGNDVMEELAAVFEELPAMPPSLSEDPSGNSVNNWNTGTQNVNTGEGTQNNNTGADMQYISHTQTFSR</sequence>
<dbReference type="InterPro" id="IPR031352">
    <property type="entry name" value="SesA"/>
</dbReference>
<feature type="domain" description="NACHT-NTPase and P-loop NTPases N-terminal" evidence="2">
    <location>
        <begin position="3"/>
        <end position="106"/>
    </location>
</feature>
<dbReference type="Pfam" id="PF17107">
    <property type="entry name" value="SesA"/>
    <property type="match status" value="1"/>
</dbReference>
<evidence type="ECO:0000313" key="3">
    <source>
        <dbReference type="EMBL" id="PSN58708.1"/>
    </source>
</evidence>
<dbReference type="AlphaFoldDB" id="A0A2T2N136"/>
<reference evidence="4 5" key="1">
    <citation type="journal article" date="2018" name="Front. Microbiol.">
        <title>Genome-Wide Analysis of Corynespora cassiicola Leaf Fall Disease Putative Effectors.</title>
        <authorList>
            <person name="Lopez D."/>
            <person name="Ribeiro S."/>
            <person name="Label P."/>
            <person name="Fumanal B."/>
            <person name="Venisse J.S."/>
            <person name="Kohler A."/>
            <person name="de Oliveira R.R."/>
            <person name="Labutti K."/>
            <person name="Lipzen A."/>
            <person name="Lail K."/>
            <person name="Bauer D."/>
            <person name="Ohm R.A."/>
            <person name="Barry K.W."/>
            <person name="Spatafora J."/>
            <person name="Grigoriev I.V."/>
            <person name="Martin F.M."/>
            <person name="Pujade-Renaud V."/>
        </authorList>
    </citation>
    <scope>NUCLEOTIDE SEQUENCE [LARGE SCALE GENOMIC DNA]</scope>
    <source>
        <strain evidence="4 5">Philippines</strain>
    </source>
</reference>
<evidence type="ECO:0000256" key="1">
    <source>
        <dbReference type="SAM" id="MobiDB-lite"/>
    </source>
</evidence>
<proteinExistence type="predicted"/>
<evidence type="ECO:0000259" key="2">
    <source>
        <dbReference type="Pfam" id="PF17107"/>
    </source>
</evidence>
<accession>A0A2T2N136</accession>
<evidence type="ECO:0000313" key="5">
    <source>
        <dbReference type="Proteomes" id="UP000240883"/>
    </source>
</evidence>
<dbReference type="OrthoDB" id="3758369at2759"/>
<dbReference type="EMBL" id="KZ678212">
    <property type="protein sequence ID" value="PSN58708.1"/>
    <property type="molecule type" value="Genomic_DNA"/>
</dbReference>
<dbReference type="Proteomes" id="UP000240883">
    <property type="component" value="Unassembled WGS sequence"/>
</dbReference>
<feature type="compositionally biased region" description="Low complexity" evidence="1">
    <location>
        <begin position="158"/>
        <end position="175"/>
    </location>
</feature>
<keyword evidence="5" id="KW-1185">Reference proteome</keyword>
<organism evidence="4 5">
    <name type="scientific">Corynespora cassiicola Philippines</name>
    <dbReference type="NCBI Taxonomy" id="1448308"/>
    <lineage>
        <taxon>Eukaryota</taxon>
        <taxon>Fungi</taxon>
        <taxon>Dikarya</taxon>
        <taxon>Ascomycota</taxon>
        <taxon>Pezizomycotina</taxon>
        <taxon>Dothideomycetes</taxon>
        <taxon>Pleosporomycetidae</taxon>
        <taxon>Pleosporales</taxon>
        <taxon>Corynesporascaceae</taxon>
        <taxon>Corynespora</taxon>
    </lineage>
</organism>
<feature type="region of interest" description="Disordered" evidence="1">
    <location>
        <begin position="158"/>
        <end position="189"/>
    </location>
</feature>